<accession>A0ACB5U0Z5</accession>
<dbReference type="Proteomes" id="UP001165064">
    <property type="component" value="Unassembled WGS sequence"/>
</dbReference>
<reference evidence="1" key="1">
    <citation type="submission" date="2023-04" db="EMBL/GenBank/DDBJ databases">
        <title>Ambrosiozyma monospora NBRC 10751.</title>
        <authorList>
            <person name="Ichikawa N."/>
            <person name="Sato H."/>
            <person name="Tonouchi N."/>
        </authorList>
    </citation>
    <scope>NUCLEOTIDE SEQUENCE</scope>
    <source>
        <strain evidence="1">NBRC 10751</strain>
    </source>
</reference>
<organism evidence="1 2">
    <name type="scientific">Ambrosiozyma monospora</name>
    <name type="common">Yeast</name>
    <name type="synonym">Endomycopsis monosporus</name>
    <dbReference type="NCBI Taxonomy" id="43982"/>
    <lineage>
        <taxon>Eukaryota</taxon>
        <taxon>Fungi</taxon>
        <taxon>Dikarya</taxon>
        <taxon>Ascomycota</taxon>
        <taxon>Saccharomycotina</taxon>
        <taxon>Pichiomycetes</taxon>
        <taxon>Pichiales</taxon>
        <taxon>Pichiaceae</taxon>
        <taxon>Ambrosiozyma</taxon>
    </lineage>
</organism>
<evidence type="ECO:0000313" key="1">
    <source>
        <dbReference type="EMBL" id="GME99013.1"/>
    </source>
</evidence>
<protein>
    <submittedName>
        <fullName evidence="1">Unnamed protein product</fullName>
    </submittedName>
</protein>
<proteinExistence type="predicted"/>
<dbReference type="EMBL" id="BSXS01010827">
    <property type="protein sequence ID" value="GME99013.1"/>
    <property type="molecule type" value="Genomic_DNA"/>
</dbReference>
<sequence length="302" mass="34814">MIADIVVFDTINKDTNDIPSFITDQFNPKTTHIVKFNDLFEMGKYLFTAPGHILKPSKDGILLRLPNVKEEEINYPTGLIINDESDCLSNHHDLKLPKGVELTVDLSVPFIIERFHHLNLIVQRLKFSDLTNKKPQLNHNQNHSQNHRITRSQTKNTQTTTSATNPLAQLSDNLDNVYKMIESRLHRVKTWVGLNEEEFTLDQQAQLHINSMINSLNCHNSVERVDSQLLSKTETFELLGLANDVLDYKSLLTIPHEDNYYQERINRWGFPAYELTSDELLYSAFLMFKAVVLQTNVDSITH</sequence>
<keyword evidence="2" id="KW-1185">Reference proteome</keyword>
<gene>
    <name evidence="1" type="ORF">Amon02_001059200</name>
</gene>
<name>A0ACB5U0Z5_AMBMO</name>
<comment type="caution">
    <text evidence="1">The sequence shown here is derived from an EMBL/GenBank/DDBJ whole genome shotgun (WGS) entry which is preliminary data.</text>
</comment>
<evidence type="ECO:0000313" key="2">
    <source>
        <dbReference type="Proteomes" id="UP001165064"/>
    </source>
</evidence>